<dbReference type="InterPro" id="IPR002048">
    <property type="entry name" value="EF_hand_dom"/>
</dbReference>
<dbReference type="PANTHER" id="PTHR22870">
    <property type="entry name" value="REGULATOR OF CHROMOSOME CONDENSATION"/>
    <property type="match status" value="1"/>
</dbReference>
<dbReference type="InterPro" id="IPR000408">
    <property type="entry name" value="Reg_chr_condens"/>
</dbReference>
<dbReference type="PROSITE" id="PS50020">
    <property type="entry name" value="WW_DOMAIN_2"/>
    <property type="match status" value="1"/>
</dbReference>
<dbReference type="GO" id="GO:0005509">
    <property type="term" value="F:calcium ion binding"/>
    <property type="evidence" value="ECO:0007669"/>
    <property type="project" value="InterPro"/>
</dbReference>
<dbReference type="PANTHER" id="PTHR22870:SF408">
    <property type="entry name" value="OS09G0560450 PROTEIN"/>
    <property type="match status" value="1"/>
</dbReference>
<feature type="repeat" description="RCC1" evidence="2">
    <location>
        <begin position="434"/>
        <end position="485"/>
    </location>
</feature>
<evidence type="ECO:0000256" key="1">
    <source>
        <dbReference type="ARBA" id="ARBA00022737"/>
    </source>
</evidence>
<evidence type="ECO:0000313" key="5">
    <source>
        <dbReference type="EMBL" id="CEM24005.1"/>
    </source>
</evidence>
<evidence type="ECO:0000256" key="2">
    <source>
        <dbReference type="PROSITE-ProRule" id="PRU00235"/>
    </source>
</evidence>
<dbReference type="Pfam" id="PF25390">
    <property type="entry name" value="WD40_RLD"/>
    <property type="match status" value="1"/>
</dbReference>
<feature type="repeat" description="RCC1" evidence="2">
    <location>
        <begin position="1030"/>
        <end position="1094"/>
    </location>
</feature>
<reference evidence="5" key="1">
    <citation type="submission" date="2014-11" db="EMBL/GenBank/DDBJ databases">
        <authorList>
            <person name="Otto D Thomas"/>
            <person name="Naeem Raeece"/>
        </authorList>
    </citation>
    <scope>NUCLEOTIDE SEQUENCE</scope>
</reference>
<proteinExistence type="predicted"/>
<accession>A0A0G4G662</accession>
<feature type="repeat" description="RCC1" evidence="2">
    <location>
        <begin position="357"/>
        <end position="433"/>
    </location>
</feature>
<dbReference type="VEuPathDB" id="CryptoDB:Cvel_20454"/>
<dbReference type="InterPro" id="IPR011992">
    <property type="entry name" value="EF-hand-dom_pair"/>
</dbReference>
<dbReference type="EMBL" id="CDMZ01000921">
    <property type="protein sequence ID" value="CEM24005.1"/>
    <property type="molecule type" value="Genomic_DNA"/>
</dbReference>
<dbReference type="SUPFAM" id="SSF47473">
    <property type="entry name" value="EF-hand"/>
    <property type="match status" value="1"/>
</dbReference>
<organism evidence="5">
    <name type="scientific">Chromera velia CCMP2878</name>
    <dbReference type="NCBI Taxonomy" id="1169474"/>
    <lineage>
        <taxon>Eukaryota</taxon>
        <taxon>Sar</taxon>
        <taxon>Alveolata</taxon>
        <taxon>Colpodellida</taxon>
        <taxon>Chromeraceae</taxon>
        <taxon>Chromera</taxon>
    </lineage>
</organism>
<feature type="repeat" description="RCC1" evidence="2">
    <location>
        <begin position="960"/>
        <end position="1029"/>
    </location>
</feature>
<feature type="repeat" description="RCC1" evidence="2">
    <location>
        <begin position="175"/>
        <end position="227"/>
    </location>
</feature>
<protein>
    <submittedName>
        <fullName evidence="5">Uncharacterized protein</fullName>
    </submittedName>
</protein>
<feature type="repeat" description="RCC1" evidence="2">
    <location>
        <begin position="280"/>
        <end position="356"/>
    </location>
</feature>
<dbReference type="PRINTS" id="PR00633">
    <property type="entry name" value="RCCNDNSATION"/>
</dbReference>
<gene>
    <name evidence="5" type="ORF">Cvel_20454</name>
</gene>
<dbReference type="PROSITE" id="PS50012">
    <property type="entry name" value="RCC1_3"/>
    <property type="match status" value="7"/>
</dbReference>
<dbReference type="InterPro" id="IPR051210">
    <property type="entry name" value="Ub_ligase/GEF_domain"/>
</dbReference>
<feature type="domain" description="EF-hand" evidence="4">
    <location>
        <begin position="80"/>
        <end position="115"/>
    </location>
</feature>
<evidence type="ECO:0000259" key="4">
    <source>
        <dbReference type="PROSITE" id="PS50222"/>
    </source>
</evidence>
<evidence type="ECO:0000259" key="3">
    <source>
        <dbReference type="PROSITE" id="PS50020"/>
    </source>
</evidence>
<dbReference type="AlphaFoldDB" id="A0A0G4G662"/>
<feature type="repeat" description="RCC1" evidence="2">
    <location>
        <begin position="228"/>
        <end position="279"/>
    </location>
</feature>
<keyword evidence="1" id="KW-0677">Repeat</keyword>
<dbReference type="InterPro" id="IPR001202">
    <property type="entry name" value="WW_dom"/>
</dbReference>
<dbReference type="PROSITE" id="PS50222">
    <property type="entry name" value="EF_HAND_2"/>
    <property type="match status" value="1"/>
</dbReference>
<sequence>MGANASVEFGDVSVKDPFIPLLDICQYRFQKLIHVVLPASLPAASRIPDWFAAFAENRASGQADGLEFLSAAVLVSLRASAAEKIRLLFALFDMDGTDCIRKDEFTIFLKSSTTGIFRMINNVPPPPPVLKLEGLAHSFFETLKTTQLSRYDFLVWMTEACPSLQYLSALTRLQRAAFSWGSNDRLQLGLEMSPERQLLPSPVLALENVKISKIASSRSHTLFLSADGRVFSSGLGFCGVLGSGHTEDRPTPQLIEAFKNVHVVDIAVGERHSTAVSNKGQLFTWGSADFGQLGLADGRDNWGAASDVRRTGFDPCRGGTFTYVAVPTVVPPLWANRVKARRVACSAFTTCVLTDVGRLYSCGDATDGQAGLGRLHPALSVKQSDEALVRTTMQMTDAFHKCDVPEVPGSMGEPVELIELSAGKDHFVALDSHGRVWTWGLGQWGRLGHGDMRTCHEPTIVQSLRHHRTTQVSAGGTHSGALLSLFRLTVTSRTETPKFAPFSLLGVPVGRADCWSERTVRTSPPFTAIHVNAIAHAPLLVLSLPWREDPLEPGVLLLDERAFSHKEVERSVVLADRGLTEGSWLKLTTTTFDFCLCVSQKCGRVVSKTVLKGPLFLPVQDDRGSHEPSDCAGYLCVFECSKISQAREGDMTQLNKDMCRAAVTCAKNGGVAAFFALPEWRDERETFEVDPSKGGLLQDEIHILKTFPVGTLSFPHGQALRRHVELLISRRIAAATDGIPAEVSDWREANEDFTGRLYYHNISTGKKRWSPPPINPQSVAHVVVVRQDRTLQRIRRLIGCRPKAILLAQNSWQPDGELLNLPTAEDRERVGELAVVDPKSNSVFFDDEDLTSCPISLLTYEAAEELKALAQKALAGTDPNLAEKIREQTTRINTSNLKLDTIRSSEETEHDAVGGGLNSAANASASQAAKKVQAQMPEFTAVASVPGSLIYLCIELQPFGGVSLWGNATQGQLSLSKLEFESRCRWLENEMTDERTNFLALPTYISQHHEQQTIHLALGDKHSASCTQSGEVFCWGVAGSIGGPVDNVKRERPDGFGGKVSCVGVPVLVSHLESLFAARRVFCGSHQTFAVCDMPVKSIHRGREHE</sequence>
<dbReference type="SUPFAM" id="SSF50985">
    <property type="entry name" value="RCC1/BLIP-II"/>
    <property type="match status" value="3"/>
</dbReference>
<dbReference type="Gene3D" id="2.130.10.30">
    <property type="entry name" value="Regulator of chromosome condensation 1/beta-lactamase-inhibitor protein II"/>
    <property type="match status" value="3"/>
</dbReference>
<name>A0A0G4G662_9ALVE</name>
<feature type="domain" description="WW" evidence="3">
    <location>
        <begin position="744"/>
        <end position="774"/>
    </location>
</feature>
<dbReference type="Gene3D" id="1.10.238.10">
    <property type="entry name" value="EF-hand"/>
    <property type="match status" value="1"/>
</dbReference>
<dbReference type="InterPro" id="IPR009091">
    <property type="entry name" value="RCC1/BLIP-II"/>
</dbReference>
<dbReference type="InterPro" id="IPR058923">
    <property type="entry name" value="RCC1-like_dom"/>
</dbReference>